<feature type="domain" description="RZ-type" evidence="9">
    <location>
        <begin position="2572"/>
        <end position="2645"/>
    </location>
</feature>
<dbReference type="InParanoid" id="A0A6P7X0Q3"/>
<feature type="coiled-coil region" evidence="7">
    <location>
        <begin position="607"/>
        <end position="659"/>
    </location>
</feature>
<reference evidence="11" key="1">
    <citation type="submission" date="2025-08" db="UniProtKB">
        <authorList>
            <consortium name="RefSeq"/>
        </authorList>
    </citation>
    <scope>IDENTIFICATION</scope>
</reference>
<dbReference type="CDD" id="cd01650">
    <property type="entry name" value="RT_nLTR_like"/>
    <property type="match status" value="1"/>
</dbReference>
<dbReference type="Proteomes" id="UP000515156">
    <property type="component" value="Chromosome 1"/>
</dbReference>
<dbReference type="Gene3D" id="1.20.1270.70">
    <property type="entry name" value="Designed single chain three-helix bundle"/>
    <property type="match status" value="1"/>
</dbReference>
<evidence type="ECO:0000256" key="5">
    <source>
        <dbReference type="ARBA" id="ARBA00022833"/>
    </source>
</evidence>
<accession>A0A6P7X0Q3</accession>
<keyword evidence="10" id="KW-1185">Reference proteome</keyword>
<dbReference type="SUPFAM" id="SSF56219">
    <property type="entry name" value="DNase I-like"/>
    <property type="match status" value="1"/>
</dbReference>
<keyword evidence="5" id="KW-0862">Zinc</keyword>
<dbReference type="CDD" id="cd18808">
    <property type="entry name" value="SF1_C_Upf1"/>
    <property type="match status" value="1"/>
</dbReference>
<keyword evidence="3" id="KW-0479">Metal-binding</keyword>
<dbReference type="GO" id="GO:0031380">
    <property type="term" value="C:nuclear RNA-directed RNA polymerase complex"/>
    <property type="evidence" value="ECO:0007669"/>
    <property type="project" value="TreeGrafter"/>
</dbReference>
<evidence type="ECO:0000256" key="1">
    <source>
        <dbReference type="ARBA" id="ARBA00004496"/>
    </source>
</evidence>
<feature type="compositionally biased region" description="Polar residues" evidence="8">
    <location>
        <begin position="501"/>
        <end position="514"/>
    </location>
</feature>
<feature type="region of interest" description="Disordered" evidence="8">
    <location>
        <begin position="474"/>
        <end position="516"/>
    </location>
</feature>
<dbReference type="InterPro" id="IPR046439">
    <property type="entry name" value="ZF_RZ_dom"/>
</dbReference>
<dbReference type="Pfam" id="PF00078">
    <property type="entry name" value="RVT_1"/>
    <property type="match status" value="1"/>
</dbReference>
<dbReference type="Pfam" id="PF20173">
    <property type="entry name" value="ZnF_RZ-type"/>
    <property type="match status" value="1"/>
</dbReference>
<evidence type="ECO:0000256" key="2">
    <source>
        <dbReference type="ARBA" id="ARBA00022490"/>
    </source>
</evidence>
<dbReference type="Gene3D" id="3.40.50.300">
    <property type="entry name" value="P-loop containing nucleotide triphosphate hydrolases"/>
    <property type="match status" value="3"/>
</dbReference>
<name>A0A6P7X0Q3_9AMPH</name>
<feature type="compositionally biased region" description="Low complexity" evidence="8">
    <location>
        <begin position="490"/>
        <end position="500"/>
    </location>
</feature>
<sequence>MNSKKRKWLETPLYNSFKSARLSYSHQGPSWSSCFLDDLEELFTNDPQQLLVFLSQRCYELGQAVQIPTLSSRTIYILMQALIAVLEKARQLEEVQPILTEILQPVFIVRHIMFFIAELEKFTYNAQVSVKVINNTIIFLHHLVSAVPEKIQDLLYLPVDMLFSKLERQRSLGFQFSWISLKQLQDLKFLVDTGFPKVQNSLTIGGLISPVETDDFQKISVFPTPQDILLDPRCTLSPNLKYGRFENELSYLDTHFRLLREDFIKPLREGISACFTPKQLFSSSSKQRKGLKLYKNVQIVKVDTMPTGVKYMARFDSPFSSWVSSKRLMTGSLVCLICDDSDEVLFATVVGYDREILVNGAVWLDLAMSHQDLSTFSLWQKCFTMLESPAFFQVYHHVLEGLQEMDPRQLPFKKYIVKCEREVLPPLYLSGRDTITYDLSILSPEEDMQDKSPAMSPNNRILEEDVRLISSDMKANPTMMEPDLEPRLPPSLELSPDLLDGTQSNSLRTSSNQCDSDHTEFQQAVNYRKLDSVNPFDSHFWCPERFSQLDKSQIEALHAALTREFVLIQGPPGTAAQLEQLTLAVANAWQPKWDALDQKLDSYQTKLEGLGTRTEDLETRVSALEDDSQGYSTDLRELKKQLQEHMDKLEDLENRSRRNNVHIVGLSEKVPEKNLVDWLTEWLSKELALSDGFGPLVIERAHRVGRNRENQERPRVVVARLLNYRHKLEVLQGFKIRRGDLKHEGRQILIFQDYSAGVQERRRKFHPLCTALVQKQIRFVLQYPAALKVLVHGQWKVFKSLDDAKNKLQDQAGKCLQSNSGDLIVVGDFNAVLDPRQDCSSAKDSQYRGVRAKEFQTFNRTLDLVDTWRILHPGEKDYTHRSRAHGTFARIDYILCARSLFHLIAAVSIGPEEVADHAMVWLDLVNSAAAGGGRGWRYPVGLHQDLQFRAHVQQSWEYYIDDNHWHAVHQPELFWMTSKAVLRGAIIAYCSMKNRKKAAGILNLERQLQKAKRLHLHHPTPVNLENLKATQAALNSLLHEKEMKSALFYKYKLQRFGNRAGRMLGRLIRNSGAPRTVTALRDAKGNIITDSRKIGQAFTEYFKTLYKSRVSPSAQKMQEYLTQIGLPRLTGEQLENLNKPITMLELQGVIKKLKLWSAPGPDGFSGEYYKILSGEALASLLEYYQEVVGKKEFPRHANTALITLIPKPGKPLDNVESYRPISLLNVDTKILAKLMAERLAEYLPSLISQEQVGFVRGRQSVHNIRKTLMAMAASQQLGASTLLLSLDAEKAFDQVGWEFMHQTLAAMVHQRLEDQMQGVSAAQAQLQLKIAALENKIEDLENRSRCNNLRLIGLPETLGTRELARTVKHWLTKELQLLEASGPLRIERAHRLGLYQPSNMRPRPVILRLLNFAHKKRILVALQAGKTFIGLKIVETLLKNHIHWRKKESPILVVCYTNHALDQFLEGIIKFQPQRLVRIGGRCKSQKMFGYSLKNIQKTQLQQVLTPAQRSKFHQIMESLHRLKVEIPDCSAVLETLRQGILSEQELEPEISADRQKFPKNQGHSQMLTWLNIHPTSEKNETVKKPDTETRKAKSSQLDWDVFQHETNERYLDDYEYDEIYETQVNWVKSKFAYIVPTESSICDVDSSILLQLSEGDIMHEEELTEIHNLWKMDLKDRWRLYRKWMQSYQRKLQKALVSKLEEYEESSKARAELSLQENRVILKKALVIGMTTTGAAKYRRLLQMVKPKIVVIEEAAEVLEAHVLTTLTASCEHLIMIGDHQQLRPKPADYTLEKKYHLGISLFERMVNNKIPYVQLQNQHRMRPEISQLLVPLFYRNLQDHSSVGEYEPIRGVETSIFFIQHEEEENNNSESESYSNKFEVSYLVSLCQYLLKQGYKEDQITIITPYTAQLLKLRHRAKDQGLESVAIKAIDDFQGEENDIILLSLVRSNQQGRIGFLKDKNRLCVAFSRARKGFFCIGNLKMLSETSNNRLWKDIIQMLQEKKLIGEGLTLVCQNHPNNKTVVKKNVDFHKVRGGGCQQFCQARLECGHSCMLCCHPDDRDHVHYSCQTKCNRIICDFNHKCPKKCFQRCGPCREKVEKVLPKCGHSAMVPCYFSADKWICRNPCERLLECKHACRLICGEDCNNYLCKEIISLNLHGSHFINTECFNQKKPPICKQACEQLLECGHRCNGTCKTCIQGRLHHGCSHKCTRVLPCTHVCQGTCIGNCPPCSRQCENKCKHSRCHKKCGARCFRCTLPCPWKCMHYTCSKACYEMCDRPRCDMPCQKSLKCKHPCVGLCGEPCPKQCRVCQKEELCEIFFGMEDEPDARFVLLEDCGHIFEVTGLDQWMDGDPSEVHSKQIQFKSCPRCSKTIQNNARYSNVIKAVRQNIEAVRRKIEGSTEEVKVKKQQLMGMWLSLLPNTHIANIGKQIEDATTFQKLMDLENTLNFFEKLDKLAMQAATCTVERKNNLKRMIWDVTYWLHSKNSPFSSQQLKECSNEIKRISYLGNIFEHLSHYEMKKLSIPDEVLAQVIDTLEILKREDPFTDCVEGALHKQLQKIDELMPIAGVRISEAERIMIVQAMDLGKGHWYKCPQGHIYTVGECGRPMHESKCPDCGDIIGGQNHNPHQGNVTTDEILQPIQRALTEHL</sequence>
<evidence type="ECO:0000313" key="11">
    <source>
        <dbReference type="RefSeq" id="XP_030046073.1"/>
    </source>
</evidence>
<dbReference type="GO" id="GO:0004386">
    <property type="term" value="F:helicase activity"/>
    <property type="evidence" value="ECO:0007669"/>
    <property type="project" value="InterPro"/>
</dbReference>
<dbReference type="GO" id="GO:0002376">
    <property type="term" value="P:immune system process"/>
    <property type="evidence" value="ECO:0007669"/>
    <property type="project" value="UniProtKB-KW"/>
</dbReference>
<dbReference type="KEGG" id="muo:115460442"/>
<dbReference type="InterPro" id="IPR045055">
    <property type="entry name" value="DNA2/NAM7-like"/>
</dbReference>
<evidence type="ECO:0000313" key="10">
    <source>
        <dbReference type="Proteomes" id="UP000515156"/>
    </source>
</evidence>
<keyword evidence="4" id="KW-0863">Zinc-finger</keyword>
<dbReference type="Gene3D" id="3.60.10.10">
    <property type="entry name" value="Endonuclease/exonuclease/phosphatase"/>
    <property type="match status" value="1"/>
</dbReference>
<dbReference type="InterPro" id="IPR057373">
    <property type="entry name" value="ZNFX1"/>
</dbReference>
<dbReference type="GO" id="GO:0005737">
    <property type="term" value="C:cytoplasm"/>
    <property type="evidence" value="ECO:0007669"/>
    <property type="project" value="UniProtKB-SubCell"/>
</dbReference>
<dbReference type="PROSITE" id="PS51257">
    <property type="entry name" value="PROKAR_LIPOPROTEIN"/>
    <property type="match status" value="1"/>
</dbReference>
<evidence type="ECO:0000256" key="8">
    <source>
        <dbReference type="SAM" id="MobiDB-lite"/>
    </source>
</evidence>
<keyword evidence="6" id="KW-0391">Immunity</keyword>
<dbReference type="GO" id="GO:0008270">
    <property type="term" value="F:zinc ion binding"/>
    <property type="evidence" value="ECO:0007669"/>
    <property type="project" value="UniProtKB-KW"/>
</dbReference>
<protein>
    <submittedName>
        <fullName evidence="11">NFX1-type zinc finger-containing protein 1-like</fullName>
    </submittedName>
</protein>
<dbReference type="Pfam" id="PF25396">
    <property type="entry name" value="ZNFX1"/>
    <property type="match status" value="1"/>
</dbReference>
<keyword evidence="7" id="KW-0175">Coiled coil</keyword>
<evidence type="ECO:0000256" key="3">
    <source>
        <dbReference type="ARBA" id="ARBA00022723"/>
    </source>
</evidence>
<dbReference type="InterPro" id="IPR027417">
    <property type="entry name" value="P-loop_NTPase"/>
</dbReference>
<dbReference type="FunFam" id="3.40.50.300:FF:000742">
    <property type="entry name" value="NFX1-type zinc finger-containing protein 1"/>
    <property type="match status" value="1"/>
</dbReference>
<dbReference type="InterPro" id="IPR036691">
    <property type="entry name" value="Endo/exonu/phosph_ase_sf"/>
</dbReference>
<gene>
    <name evidence="11" type="primary">LOC115460442</name>
</gene>
<organism evidence="10 11">
    <name type="scientific">Microcaecilia unicolor</name>
    <dbReference type="NCBI Taxonomy" id="1415580"/>
    <lineage>
        <taxon>Eukaryota</taxon>
        <taxon>Metazoa</taxon>
        <taxon>Chordata</taxon>
        <taxon>Craniata</taxon>
        <taxon>Vertebrata</taxon>
        <taxon>Euteleostomi</taxon>
        <taxon>Amphibia</taxon>
        <taxon>Gymnophiona</taxon>
        <taxon>Siphonopidae</taxon>
        <taxon>Microcaecilia</taxon>
    </lineage>
</organism>
<evidence type="ECO:0000256" key="4">
    <source>
        <dbReference type="ARBA" id="ARBA00022771"/>
    </source>
</evidence>
<dbReference type="PROSITE" id="PS51981">
    <property type="entry name" value="ZF_RZ"/>
    <property type="match status" value="1"/>
</dbReference>
<evidence type="ECO:0000256" key="6">
    <source>
        <dbReference type="ARBA" id="ARBA00022859"/>
    </source>
</evidence>
<dbReference type="PANTHER" id="PTHR10887:SF341">
    <property type="entry name" value="NFX1-TYPE ZINC FINGER-CONTAINING PROTEIN 1"/>
    <property type="match status" value="1"/>
</dbReference>
<dbReference type="Pfam" id="PF13087">
    <property type="entry name" value="AAA_12"/>
    <property type="match status" value="1"/>
</dbReference>
<feature type="coiled-coil region" evidence="7">
    <location>
        <begin position="1309"/>
        <end position="1350"/>
    </location>
</feature>
<evidence type="ECO:0000259" key="9">
    <source>
        <dbReference type="PROSITE" id="PS51981"/>
    </source>
</evidence>
<evidence type="ECO:0000256" key="7">
    <source>
        <dbReference type="SAM" id="Coils"/>
    </source>
</evidence>
<dbReference type="Pfam" id="PF03372">
    <property type="entry name" value="Exo_endo_phos"/>
    <property type="match status" value="1"/>
</dbReference>
<dbReference type="OrthoDB" id="2423195at2759"/>
<proteinExistence type="predicted"/>
<dbReference type="PANTHER" id="PTHR10887">
    <property type="entry name" value="DNA2/NAM7 HELICASE FAMILY"/>
    <property type="match status" value="1"/>
</dbReference>
<dbReference type="InterPro" id="IPR000477">
    <property type="entry name" value="RT_dom"/>
</dbReference>
<dbReference type="InterPro" id="IPR041677">
    <property type="entry name" value="DNA2/NAM7_AAA_11"/>
</dbReference>
<dbReference type="CDD" id="cd06008">
    <property type="entry name" value="NF-X1-zinc-finger"/>
    <property type="match status" value="1"/>
</dbReference>
<dbReference type="GO" id="GO:0031048">
    <property type="term" value="P:regulatory ncRNA-mediated heterochromatin formation"/>
    <property type="evidence" value="ECO:0007669"/>
    <property type="project" value="TreeGrafter"/>
</dbReference>
<dbReference type="InterPro" id="IPR047187">
    <property type="entry name" value="SF1_C_Upf1"/>
</dbReference>
<dbReference type="RefSeq" id="XP_030046073.1">
    <property type="nucleotide sequence ID" value="XM_030190213.1"/>
</dbReference>
<dbReference type="Pfam" id="PF13086">
    <property type="entry name" value="AAA_11"/>
    <property type="match status" value="1"/>
</dbReference>
<dbReference type="GeneID" id="115460442"/>
<comment type="subcellular location">
    <subcellularLocation>
        <location evidence="1">Cytoplasm</location>
    </subcellularLocation>
</comment>
<keyword evidence="2" id="KW-0963">Cytoplasm</keyword>
<dbReference type="CDD" id="cd17936">
    <property type="entry name" value="EEXXEc_NFX1"/>
    <property type="match status" value="1"/>
</dbReference>
<feature type="coiled-coil region" evidence="7">
    <location>
        <begin position="2377"/>
        <end position="2411"/>
    </location>
</feature>
<dbReference type="InterPro" id="IPR041679">
    <property type="entry name" value="DNA2/NAM7-like_C"/>
</dbReference>
<dbReference type="InterPro" id="IPR005135">
    <property type="entry name" value="Endo/exonuclease/phosphatase"/>
</dbReference>
<dbReference type="SUPFAM" id="SSF52540">
    <property type="entry name" value="P-loop containing nucleoside triphosphate hydrolases"/>
    <property type="match status" value="1"/>
</dbReference>
<dbReference type="Gene3D" id="3.30.70.1820">
    <property type="entry name" value="L1 transposable element, RRM domain"/>
    <property type="match status" value="2"/>
</dbReference>